<protein>
    <submittedName>
        <fullName evidence="2">Uncharacterized protein</fullName>
    </submittedName>
</protein>
<keyword evidence="1" id="KW-0732">Signal</keyword>
<evidence type="ECO:0000313" key="2">
    <source>
        <dbReference type="EMBL" id="KAG6738812.1"/>
    </source>
</evidence>
<accession>A0A8X7XXR2</accession>
<keyword evidence="3" id="KW-1185">Reference proteome</keyword>
<gene>
    <name evidence="2" type="ORF">POTOM_058434</name>
</gene>
<feature type="chain" id="PRO_5036450992" evidence="1">
    <location>
        <begin position="16"/>
        <end position="139"/>
    </location>
</feature>
<dbReference type="OrthoDB" id="10356099at2759"/>
<evidence type="ECO:0000256" key="1">
    <source>
        <dbReference type="SAM" id="SignalP"/>
    </source>
</evidence>
<proteinExistence type="predicted"/>
<feature type="signal peptide" evidence="1">
    <location>
        <begin position="1"/>
        <end position="15"/>
    </location>
</feature>
<organism evidence="2 3">
    <name type="scientific">Populus tomentosa</name>
    <name type="common">Chinese white poplar</name>
    <dbReference type="NCBI Taxonomy" id="118781"/>
    <lineage>
        <taxon>Eukaryota</taxon>
        <taxon>Viridiplantae</taxon>
        <taxon>Streptophyta</taxon>
        <taxon>Embryophyta</taxon>
        <taxon>Tracheophyta</taxon>
        <taxon>Spermatophyta</taxon>
        <taxon>Magnoliopsida</taxon>
        <taxon>eudicotyledons</taxon>
        <taxon>Gunneridae</taxon>
        <taxon>Pentapetalae</taxon>
        <taxon>rosids</taxon>
        <taxon>fabids</taxon>
        <taxon>Malpighiales</taxon>
        <taxon>Salicaceae</taxon>
        <taxon>Saliceae</taxon>
        <taxon>Populus</taxon>
    </lineage>
</organism>
<sequence length="139" mass="15523">MKLLLIFISILLIQAFVGNSILSNAASSSVTMDEESDVVAIDKKHYPKRISKFGIVVIYAQGDAGHRQERRYATEHARLAATDAGAFHQVSSLPEIPDETQSHLLQHVLQALTHIFYLDALLQLYAHLDLQSGWLQKTL</sequence>
<name>A0A8X7XXR2_POPTO</name>
<evidence type="ECO:0000313" key="3">
    <source>
        <dbReference type="Proteomes" id="UP000886885"/>
    </source>
</evidence>
<reference evidence="2" key="1">
    <citation type="journal article" date="2020" name="bioRxiv">
        <title>Hybrid origin of Populus tomentosa Carr. identified through genome sequencing and phylogenomic analysis.</title>
        <authorList>
            <person name="An X."/>
            <person name="Gao K."/>
            <person name="Chen Z."/>
            <person name="Li J."/>
            <person name="Yang X."/>
            <person name="Yang X."/>
            <person name="Zhou J."/>
            <person name="Guo T."/>
            <person name="Zhao T."/>
            <person name="Huang S."/>
            <person name="Miao D."/>
            <person name="Khan W.U."/>
            <person name="Rao P."/>
            <person name="Ye M."/>
            <person name="Lei B."/>
            <person name="Liao W."/>
            <person name="Wang J."/>
            <person name="Ji L."/>
            <person name="Li Y."/>
            <person name="Guo B."/>
            <person name="Mustafa N.S."/>
            <person name="Li S."/>
            <person name="Yun Q."/>
            <person name="Keller S.R."/>
            <person name="Mao J."/>
            <person name="Zhang R."/>
            <person name="Strauss S.H."/>
        </authorList>
    </citation>
    <scope>NUCLEOTIDE SEQUENCE</scope>
    <source>
        <strain evidence="2">GM15</strain>
        <tissue evidence="2">Leaf</tissue>
    </source>
</reference>
<dbReference type="EMBL" id="JAAWWB010000037">
    <property type="protein sequence ID" value="KAG6738812.1"/>
    <property type="molecule type" value="Genomic_DNA"/>
</dbReference>
<comment type="caution">
    <text evidence="2">The sequence shown here is derived from an EMBL/GenBank/DDBJ whole genome shotgun (WGS) entry which is preliminary data.</text>
</comment>
<dbReference type="Proteomes" id="UP000886885">
    <property type="component" value="Chromosome 19A"/>
</dbReference>
<dbReference type="AlphaFoldDB" id="A0A8X7XXR2"/>